<feature type="DNA-binding region" description="OmpR/PhoB-type" evidence="5">
    <location>
        <begin position="1"/>
        <end position="95"/>
    </location>
</feature>
<dbReference type="InterPro" id="IPR005158">
    <property type="entry name" value="BTAD"/>
</dbReference>
<keyword evidence="4" id="KW-0804">Transcription</keyword>
<dbReference type="AlphaFoldDB" id="A0A2P2FYN8"/>
<sequence>MGIVGTELRVLGQVELRVDGRVVEVGHARQRCVLAVLLVEANRVVTMEQLLDRVWADRLPYKARAVASNYVSRLRRVLAGEVAVVRRGGGYVLEVDPEAVDLLRFRHLVQQARGADDARALALLEEATGLWRGEPFAGLDTPWLAAVRAGLERERVAARLDRVDVALRCGRHTEVLPELFALAEQEDTDERVAAQFILALHRAGRTTDALAHYRQLRARLIEQLGTEPGTALQVLHQRILDTDPALAPPSTAITRATAPKAEQPTPRQLPVPPRGFTGRGTELARLDHALTAEPEEDPIPSGTNSGTPAAATVMISAIGGAGGIGKTWLALAWAHERIERFPDGQLFVDLHGFSPSEEPMASAVAVRGFLDALGVDPGRIPTNTDAQAALYRSLVAGRRMLIVLDNAATANQVVPLLPGSPSCTVLVTSRTRLASLIDRHGTRHFTLGVLTHDEARALLAARLGANRVAAEPGAIDDLIDLCEGYPLALSITARDAATRPAIPLAEVAAELRELGLEMLDHETDPAASLPAVLSWSLHRLTDEHRTVFTLLGVSPGPDITLPAVVALTGLPSVRARKALSALEEASLLERQPRGRYAMHDLVRAYATTTAHDLPDNMREMALVRVLDFYLHTASAAGRLLEPFRALVQPDPPAPGVHPHPLSDAAAALAWLEAEYATQLATQRTAAALDRHHVVWHLAWALDTFLYRRGHRRDALTVWRAAVDAAAHLPDPAIRSRAHRGLGSACALLGLHEEATGHLDRALELAMRHHDPTEQAHTHRALAISWELRGDDRRALDHARHALDLYRALGQPVQEADALNGVGWCAARLGDFDTARDHCHAALTLNRHHDLEGEAAALDSLGFIAHRTGDHQQALDHYHQVLILFRTLGHTYEVASTLDRVGHPHTALGQHERASQVWLEALELYQEQGRDDDAARVKRQLDDLGPALESIRPSGLDETT</sequence>
<proteinExistence type="inferred from homology"/>
<dbReference type="Gene3D" id="3.40.50.300">
    <property type="entry name" value="P-loop containing nucleotide triphosphate hydrolases"/>
    <property type="match status" value="1"/>
</dbReference>
<comment type="caution">
    <text evidence="8">The sequence shown here is derived from an EMBL/GenBank/DDBJ whole genome shotgun (WGS) entry which is preliminary data.</text>
</comment>
<evidence type="ECO:0000259" key="7">
    <source>
        <dbReference type="PROSITE" id="PS51755"/>
    </source>
</evidence>
<dbReference type="SMART" id="SM00862">
    <property type="entry name" value="Trans_reg_C"/>
    <property type="match status" value="1"/>
</dbReference>
<dbReference type="SUPFAM" id="SSF46894">
    <property type="entry name" value="C-terminal effector domain of the bipartite response regulators"/>
    <property type="match status" value="1"/>
</dbReference>
<dbReference type="SMART" id="SM00028">
    <property type="entry name" value="TPR"/>
    <property type="match status" value="5"/>
</dbReference>
<dbReference type="Gene3D" id="1.25.40.10">
    <property type="entry name" value="Tetratricopeptide repeat domain"/>
    <property type="match status" value="3"/>
</dbReference>
<dbReference type="Pfam" id="PF03704">
    <property type="entry name" value="BTAD"/>
    <property type="match status" value="1"/>
</dbReference>
<dbReference type="InterPro" id="IPR036388">
    <property type="entry name" value="WH-like_DNA-bd_sf"/>
</dbReference>
<dbReference type="InterPro" id="IPR019734">
    <property type="entry name" value="TPR_rpt"/>
</dbReference>
<evidence type="ECO:0000256" key="1">
    <source>
        <dbReference type="ARBA" id="ARBA00005820"/>
    </source>
</evidence>
<evidence type="ECO:0000256" key="3">
    <source>
        <dbReference type="ARBA" id="ARBA00023125"/>
    </source>
</evidence>
<evidence type="ECO:0000256" key="4">
    <source>
        <dbReference type="ARBA" id="ARBA00023163"/>
    </source>
</evidence>
<dbReference type="PRINTS" id="PR00364">
    <property type="entry name" value="DISEASERSIST"/>
</dbReference>
<dbReference type="InterPro" id="IPR001867">
    <property type="entry name" value="OmpR/PhoB-type_DNA-bd"/>
</dbReference>
<dbReference type="GO" id="GO:0043531">
    <property type="term" value="F:ADP binding"/>
    <property type="evidence" value="ECO:0007669"/>
    <property type="project" value="InterPro"/>
</dbReference>
<comment type="similarity">
    <text evidence="1">Belongs to the AfsR/DnrI/RedD regulatory family.</text>
</comment>
<evidence type="ECO:0000256" key="5">
    <source>
        <dbReference type="PROSITE-ProRule" id="PRU01091"/>
    </source>
</evidence>
<dbReference type="InterPro" id="IPR051677">
    <property type="entry name" value="AfsR-DnrI-RedD_regulator"/>
</dbReference>
<dbReference type="CDD" id="cd15831">
    <property type="entry name" value="BTAD"/>
    <property type="match status" value="1"/>
</dbReference>
<dbReference type="Gene3D" id="1.10.10.10">
    <property type="entry name" value="Winged helix-like DNA-binding domain superfamily/Winged helix DNA-binding domain"/>
    <property type="match status" value="1"/>
</dbReference>
<feature type="domain" description="OmpR/PhoB-type" evidence="7">
    <location>
        <begin position="1"/>
        <end position="95"/>
    </location>
</feature>
<gene>
    <name evidence="8" type="ORF">BB31_08275</name>
</gene>
<protein>
    <recommendedName>
        <fullName evidence="7">OmpR/PhoB-type domain-containing protein</fullName>
    </recommendedName>
</protein>
<dbReference type="GO" id="GO:0000160">
    <property type="term" value="P:phosphorelay signal transduction system"/>
    <property type="evidence" value="ECO:0007669"/>
    <property type="project" value="InterPro"/>
</dbReference>
<evidence type="ECO:0000313" key="8">
    <source>
        <dbReference type="EMBL" id="KFU81836.1"/>
    </source>
</evidence>
<dbReference type="Pfam" id="PF13424">
    <property type="entry name" value="TPR_12"/>
    <property type="match status" value="2"/>
</dbReference>
<name>A0A2P2FYN8_AMYLU</name>
<evidence type="ECO:0000256" key="2">
    <source>
        <dbReference type="ARBA" id="ARBA00023015"/>
    </source>
</evidence>
<dbReference type="PANTHER" id="PTHR35807:SF1">
    <property type="entry name" value="TRANSCRIPTIONAL REGULATOR REDD"/>
    <property type="match status" value="1"/>
</dbReference>
<dbReference type="GO" id="GO:0006355">
    <property type="term" value="P:regulation of DNA-templated transcription"/>
    <property type="evidence" value="ECO:0007669"/>
    <property type="project" value="InterPro"/>
</dbReference>
<dbReference type="Proteomes" id="UP000256220">
    <property type="component" value="Unassembled WGS sequence"/>
</dbReference>
<dbReference type="InterPro" id="IPR027417">
    <property type="entry name" value="P-loop_NTPase"/>
</dbReference>
<keyword evidence="9" id="KW-1185">Reference proteome</keyword>
<dbReference type="SUPFAM" id="SSF48452">
    <property type="entry name" value="TPR-like"/>
    <property type="match status" value="2"/>
</dbReference>
<dbReference type="SMART" id="SM01043">
    <property type="entry name" value="BTAD"/>
    <property type="match status" value="1"/>
</dbReference>
<evidence type="ECO:0000256" key="6">
    <source>
        <dbReference type="SAM" id="MobiDB-lite"/>
    </source>
</evidence>
<dbReference type="InterPro" id="IPR016032">
    <property type="entry name" value="Sig_transdc_resp-reg_C-effctor"/>
</dbReference>
<dbReference type="PROSITE" id="PS51755">
    <property type="entry name" value="OMPR_PHOB"/>
    <property type="match status" value="1"/>
</dbReference>
<dbReference type="SUPFAM" id="SSF52540">
    <property type="entry name" value="P-loop containing nucleoside triphosphate hydrolases"/>
    <property type="match status" value="1"/>
</dbReference>
<dbReference type="InterPro" id="IPR011990">
    <property type="entry name" value="TPR-like_helical_dom_sf"/>
</dbReference>
<dbReference type="EMBL" id="JFBM01000005">
    <property type="protein sequence ID" value="KFU81836.1"/>
    <property type="molecule type" value="Genomic_DNA"/>
</dbReference>
<organism evidence="8 9">
    <name type="scientific">Amycolatopsis lurida NRRL 2430</name>
    <dbReference type="NCBI Taxonomy" id="1460371"/>
    <lineage>
        <taxon>Bacteria</taxon>
        <taxon>Bacillati</taxon>
        <taxon>Actinomycetota</taxon>
        <taxon>Actinomycetes</taxon>
        <taxon>Pseudonocardiales</taxon>
        <taxon>Pseudonocardiaceae</taxon>
        <taxon>Amycolatopsis</taxon>
    </lineage>
</organism>
<feature type="region of interest" description="Disordered" evidence="6">
    <location>
        <begin position="940"/>
        <end position="959"/>
    </location>
</feature>
<keyword evidence="3 5" id="KW-0238">DNA-binding</keyword>
<keyword evidence="2" id="KW-0805">Transcription regulation</keyword>
<evidence type="ECO:0000313" key="9">
    <source>
        <dbReference type="Proteomes" id="UP000256220"/>
    </source>
</evidence>
<accession>A0A2P2FYN8</accession>
<reference evidence="8 9" key="1">
    <citation type="journal article" date="2014" name="Genome Announc.">
        <title>Draft Genome Sequence of Amycolatopsis lurida NRRL 2430, Producer of the Glycopeptide Family Antibiotic Ristocetin.</title>
        <authorList>
            <person name="Kwun M.J."/>
            <person name="Hong H.J."/>
        </authorList>
    </citation>
    <scope>NUCLEOTIDE SEQUENCE [LARGE SCALE GENOMIC DNA]</scope>
    <source>
        <strain evidence="8 9">NRRL 2430</strain>
    </source>
</reference>
<dbReference type="PANTHER" id="PTHR35807">
    <property type="entry name" value="TRANSCRIPTIONAL REGULATOR REDD-RELATED"/>
    <property type="match status" value="1"/>
</dbReference>
<dbReference type="Pfam" id="PF00486">
    <property type="entry name" value="Trans_reg_C"/>
    <property type="match status" value="1"/>
</dbReference>
<dbReference type="GO" id="GO:0003677">
    <property type="term" value="F:DNA binding"/>
    <property type="evidence" value="ECO:0007669"/>
    <property type="project" value="UniProtKB-UniRule"/>
</dbReference>